<dbReference type="InterPro" id="IPR051531">
    <property type="entry name" value="N-acetyltransferase"/>
</dbReference>
<sequence>MITTRRLTMDDAPALAKLVTANREFLKPWEPARTEEYYTEDGQREVIEAQLLLQASGNAEVHVIELDGELAGRIMLAGIVRGPFHSCSVGYWVASSANGRGVASAAVAAMLRVAFDELGLHRVQAETLLHNHGSQRVLARNGFERIGLAPKFLRIDGEWQDHVLFQVVNEGWEG</sequence>
<dbReference type="AlphaFoldDB" id="A0A9W6SP87"/>
<dbReference type="InterPro" id="IPR016181">
    <property type="entry name" value="Acyl_CoA_acyltransferase"/>
</dbReference>
<comment type="similarity">
    <text evidence="3">Belongs to the acetyltransferase family. RimJ subfamily.</text>
</comment>
<feature type="domain" description="N-acetyltransferase" evidence="4">
    <location>
        <begin position="2"/>
        <end position="170"/>
    </location>
</feature>
<evidence type="ECO:0000256" key="2">
    <source>
        <dbReference type="ARBA" id="ARBA00023315"/>
    </source>
</evidence>
<dbReference type="GO" id="GO:0005737">
    <property type="term" value="C:cytoplasm"/>
    <property type="evidence" value="ECO:0007669"/>
    <property type="project" value="TreeGrafter"/>
</dbReference>
<evidence type="ECO:0000313" key="6">
    <source>
        <dbReference type="Proteomes" id="UP001165079"/>
    </source>
</evidence>
<dbReference type="Gene3D" id="3.40.630.30">
    <property type="match status" value="1"/>
</dbReference>
<evidence type="ECO:0000256" key="1">
    <source>
        <dbReference type="ARBA" id="ARBA00022679"/>
    </source>
</evidence>
<reference evidence="5" key="1">
    <citation type="submission" date="2023-03" db="EMBL/GenBank/DDBJ databases">
        <title>Actinorhabdospora filicis NBRC 111898.</title>
        <authorList>
            <person name="Ichikawa N."/>
            <person name="Sato H."/>
            <person name="Tonouchi N."/>
        </authorList>
    </citation>
    <scope>NUCLEOTIDE SEQUENCE</scope>
    <source>
        <strain evidence="5">NBRC 111898</strain>
    </source>
</reference>
<accession>A0A9W6SP87</accession>
<dbReference type="PANTHER" id="PTHR43792">
    <property type="entry name" value="GNAT FAMILY, PUTATIVE (AFU_ORTHOLOGUE AFUA_3G00765)-RELATED-RELATED"/>
    <property type="match status" value="1"/>
</dbReference>
<evidence type="ECO:0000256" key="3">
    <source>
        <dbReference type="ARBA" id="ARBA00038502"/>
    </source>
</evidence>
<dbReference type="PROSITE" id="PS51186">
    <property type="entry name" value="GNAT"/>
    <property type="match status" value="1"/>
</dbReference>
<evidence type="ECO:0000259" key="4">
    <source>
        <dbReference type="PROSITE" id="PS51186"/>
    </source>
</evidence>
<dbReference type="InterPro" id="IPR000182">
    <property type="entry name" value="GNAT_dom"/>
</dbReference>
<dbReference type="EMBL" id="BSTX01000003">
    <property type="protein sequence ID" value="GLZ79500.1"/>
    <property type="molecule type" value="Genomic_DNA"/>
</dbReference>
<keyword evidence="6" id="KW-1185">Reference proteome</keyword>
<dbReference type="Proteomes" id="UP001165079">
    <property type="component" value="Unassembled WGS sequence"/>
</dbReference>
<comment type="caution">
    <text evidence="5">The sequence shown here is derived from an EMBL/GenBank/DDBJ whole genome shotgun (WGS) entry which is preliminary data.</text>
</comment>
<proteinExistence type="inferred from homology"/>
<dbReference type="GO" id="GO:0008999">
    <property type="term" value="F:protein-N-terminal-alanine acetyltransferase activity"/>
    <property type="evidence" value="ECO:0007669"/>
    <property type="project" value="TreeGrafter"/>
</dbReference>
<dbReference type="PANTHER" id="PTHR43792:SF8">
    <property type="entry name" value="[RIBOSOMAL PROTEIN US5]-ALANINE N-ACETYLTRANSFERASE"/>
    <property type="match status" value="1"/>
</dbReference>
<organism evidence="5 6">
    <name type="scientific">Actinorhabdospora filicis</name>
    <dbReference type="NCBI Taxonomy" id="1785913"/>
    <lineage>
        <taxon>Bacteria</taxon>
        <taxon>Bacillati</taxon>
        <taxon>Actinomycetota</taxon>
        <taxon>Actinomycetes</taxon>
        <taxon>Micromonosporales</taxon>
        <taxon>Micromonosporaceae</taxon>
        <taxon>Actinorhabdospora</taxon>
    </lineage>
</organism>
<name>A0A9W6SP87_9ACTN</name>
<dbReference type="RefSeq" id="WP_285664651.1">
    <property type="nucleotide sequence ID" value="NZ_BSTX01000003.1"/>
</dbReference>
<evidence type="ECO:0000313" key="5">
    <source>
        <dbReference type="EMBL" id="GLZ79500.1"/>
    </source>
</evidence>
<keyword evidence="2" id="KW-0012">Acyltransferase</keyword>
<gene>
    <name evidence="5" type="ORF">Afil01_43070</name>
</gene>
<dbReference type="Pfam" id="PF13302">
    <property type="entry name" value="Acetyltransf_3"/>
    <property type="match status" value="1"/>
</dbReference>
<keyword evidence="1" id="KW-0808">Transferase</keyword>
<protein>
    <recommendedName>
        <fullName evidence="4">N-acetyltransferase domain-containing protein</fullName>
    </recommendedName>
</protein>
<dbReference type="SUPFAM" id="SSF55729">
    <property type="entry name" value="Acyl-CoA N-acyltransferases (Nat)"/>
    <property type="match status" value="1"/>
</dbReference>